<evidence type="ECO:0000256" key="2">
    <source>
        <dbReference type="ARBA" id="ARBA00009937"/>
    </source>
</evidence>
<dbReference type="OrthoDB" id="695514at2759"/>
<dbReference type="EMBL" id="JAAALK010000082">
    <property type="protein sequence ID" value="KAG8085366.1"/>
    <property type="molecule type" value="Genomic_DNA"/>
</dbReference>
<accession>A0A8J5W9H1</accession>
<evidence type="ECO:0000256" key="4">
    <source>
        <dbReference type="SAM" id="MobiDB-lite"/>
    </source>
</evidence>
<protein>
    <recommendedName>
        <fullName evidence="7">NRR repressor homolog 1</fullName>
    </recommendedName>
</protein>
<dbReference type="InterPro" id="IPR031425">
    <property type="entry name" value="NPR1/NH1-interacting"/>
</dbReference>
<reference evidence="5" key="1">
    <citation type="journal article" date="2021" name="bioRxiv">
        <title>Whole Genome Assembly and Annotation of Northern Wild Rice, Zizania palustris L., Supports a Whole Genome Duplication in the Zizania Genus.</title>
        <authorList>
            <person name="Haas M."/>
            <person name="Kono T."/>
            <person name="Macchietto M."/>
            <person name="Millas R."/>
            <person name="McGilp L."/>
            <person name="Shao M."/>
            <person name="Duquette J."/>
            <person name="Hirsch C.N."/>
            <person name="Kimball J."/>
        </authorList>
    </citation>
    <scope>NUCLEOTIDE SEQUENCE</scope>
    <source>
        <tissue evidence="5">Fresh leaf tissue</tissue>
    </source>
</reference>
<feature type="region of interest" description="Disordered" evidence="4">
    <location>
        <begin position="134"/>
        <end position="194"/>
    </location>
</feature>
<feature type="region of interest" description="Disordered" evidence="4">
    <location>
        <begin position="1"/>
        <end position="59"/>
    </location>
</feature>
<dbReference type="PANTHER" id="PTHR33669">
    <property type="entry name" value="PROTEIN NEGATIVE REGULATOR OF RESISTANCE"/>
    <property type="match status" value="1"/>
</dbReference>
<dbReference type="GO" id="GO:0005634">
    <property type="term" value="C:nucleus"/>
    <property type="evidence" value="ECO:0007669"/>
    <property type="project" value="UniProtKB-SubCell"/>
</dbReference>
<comment type="similarity">
    <text evidence="2">Belongs to the NPR1-interactor family.</text>
</comment>
<keyword evidence="6" id="KW-1185">Reference proteome</keyword>
<gene>
    <name evidence="5" type="ORF">GUJ93_ZPchr0010g10922</name>
</gene>
<dbReference type="Pfam" id="PF15699">
    <property type="entry name" value="NPR1_interact"/>
    <property type="match status" value="1"/>
</dbReference>
<evidence type="ECO:0000313" key="6">
    <source>
        <dbReference type="Proteomes" id="UP000729402"/>
    </source>
</evidence>
<evidence type="ECO:0000256" key="1">
    <source>
        <dbReference type="ARBA" id="ARBA00004123"/>
    </source>
</evidence>
<reference evidence="5" key="2">
    <citation type="submission" date="2021-02" db="EMBL/GenBank/DDBJ databases">
        <authorList>
            <person name="Kimball J.A."/>
            <person name="Haas M.W."/>
            <person name="Macchietto M."/>
            <person name="Kono T."/>
            <person name="Duquette J."/>
            <person name="Shao M."/>
        </authorList>
    </citation>
    <scope>NUCLEOTIDE SEQUENCE</scope>
    <source>
        <tissue evidence="5">Fresh leaf tissue</tissue>
    </source>
</reference>
<dbReference type="Proteomes" id="UP000729402">
    <property type="component" value="Unassembled WGS sequence"/>
</dbReference>
<proteinExistence type="inferred from homology"/>
<sequence length="194" mass="19998">MDATDAAVKAGDVEASRASGGGDDGASKTPSSARREGEEEEEKGKEGAAASVAAAPPLAGEDEQVERFYALLANIRALRGMYRDAVAVGGASGLDDEVEDGRGCGVVGPSIRKRARCAQPPWRPAFRIEDFEEPSDAGCSMKKQREGGVVGGGDMAMRRPGKEAAAVDEDDGEVVSGKEHRAAASTHRAGPLAS</sequence>
<evidence type="ECO:0000256" key="3">
    <source>
        <dbReference type="ARBA" id="ARBA00023242"/>
    </source>
</evidence>
<keyword evidence="3" id="KW-0539">Nucleus</keyword>
<dbReference type="PANTHER" id="PTHR33669:SF4">
    <property type="entry name" value="NRR REPRESSOR HOMOLOG 2"/>
    <property type="match status" value="1"/>
</dbReference>
<comment type="caution">
    <text evidence="5">The sequence shown here is derived from an EMBL/GenBank/DDBJ whole genome shotgun (WGS) entry which is preliminary data.</text>
</comment>
<evidence type="ECO:0008006" key="7">
    <source>
        <dbReference type="Google" id="ProtNLM"/>
    </source>
</evidence>
<dbReference type="GO" id="GO:0010112">
    <property type="term" value="P:regulation of systemic acquired resistance"/>
    <property type="evidence" value="ECO:0007669"/>
    <property type="project" value="InterPro"/>
</dbReference>
<dbReference type="AlphaFoldDB" id="A0A8J5W9H1"/>
<organism evidence="5 6">
    <name type="scientific">Zizania palustris</name>
    <name type="common">Northern wild rice</name>
    <dbReference type="NCBI Taxonomy" id="103762"/>
    <lineage>
        <taxon>Eukaryota</taxon>
        <taxon>Viridiplantae</taxon>
        <taxon>Streptophyta</taxon>
        <taxon>Embryophyta</taxon>
        <taxon>Tracheophyta</taxon>
        <taxon>Spermatophyta</taxon>
        <taxon>Magnoliopsida</taxon>
        <taxon>Liliopsida</taxon>
        <taxon>Poales</taxon>
        <taxon>Poaceae</taxon>
        <taxon>BOP clade</taxon>
        <taxon>Oryzoideae</taxon>
        <taxon>Oryzeae</taxon>
        <taxon>Zizaniinae</taxon>
        <taxon>Zizania</taxon>
    </lineage>
</organism>
<feature type="compositionally biased region" description="Low complexity" evidence="4">
    <location>
        <begin position="47"/>
        <end position="59"/>
    </location>
</feature>
<feature type="compositionally biased region" description="Basic and acidic residues" evidence="4">
    <location>
        <begin position="33"/>
        <end position="46"/>
    </location>
</feature>
<name>A0A8J5W9H1_ZIZPA</name>
<evidence type="ECO:0000313" key="5">
    <source>
        <dbReference type="EMBL" id="KAG8085366.1"/>
    </source>
</evidence>
<comment type="subcellular location">
    <subcellularLocation>
        <location evidence="1">Nucleus</location>
    </subcellularLocation>
</comment>